<dbReference type="SUPFAM" id="SSF52833">
    <property type="entry name" value="Thioredoxin-like"/>
    <property type="match status" value="1"/>
</dbReference>
<accession>A0ABW0NSL7</accession>
<keyword evidence="3" id="KW-1185">Reference proteome</keyword>
<organism evidence="2 3">
    <name type="scientific">Lysinimonas soli</name>
    <dbReference type="NCBI Taxonomy" id="1074233"/>
    <lineage>
        <taxon>Bacteria</taxon>
        <taxon>Bacillati</taxon>
        <taxon>Actinomycetota</taxon>
        <taxon>Actinomycetes</taxon>
        <taxon>Micrococcales</taxon>
        <taxon>Microbacteriaceae</taxon>
        <taxon>Lysinimonas</taxon>
    </lineage>
</organism>
<dbReference type="Proteomes" id="UP001596039">
    <property type="component" value="Unassembled WGS sequence"/>
</dbReference>
<dbReference type="EMBL" id="JBHSMG010000003">
    <property type="protein sequence ID" value="MFC5503097.1"/>
    <property type="molecule type" value="Genomic_DNA"/>
</dbReference>
<dbReference type="Pfam" id="PF00462">
    <property type="entry name" value="Glutaredoxin"/>
    <property type="match status" value="1"/>
</dbReference>
<comment type="caution">
    <text evidence="2">The sequence shown here is derived from an EMBL/GenBank/DDBJ whole genome shotgun (WGS) entry which is preliminary data.</text>
</comment>
<evidence type="ECO:0000313" key="3">
    <source>
        <dbReference type="Proteomes" id="UP001596039"/>
    </source>
</evidence>
<feature type="domain" description="Glutaredoxin" evidence="1">
    <location>
        <begin position="11"/>
        <end position="70"/>
    </location>
</feature>
<proteinExistence type="predicted"/>
<dbReference type="PROSITE" id="PS51354">
    <property type="entry name" value="GLUTAREDOXIN_2"/>
    <property type="match status" value="1"/>
</dbReference>
<dbReference type="RefSeq" id="WP_386740810.1">
    <property type="nucleotide sequence ID" value="NZ_JBHSMG010000003.1"/>
</dbReference>
<protein>
    <submittedName>
        <fullName evidence="2">Glutaredoxin family protein</fullName>
    </submittedName>
</protein>
<evidence type="ECO:0000313" key="2">
    <source>
        <dbReference type="EMBL" id="MFC5503097.1"/>
    </source>
</evidence>
<dbReference type="InterPro" id="IPR036249">
    <property type="entry name" value="Thioredoxin-like_sf"/>
</dbReference>
<gene>
    <name evidence="2" type="ORF">ACFPJ4_12680</name>
</gene>
<dbReference type="Gene3D" id="3.40.30.10">
    <property type="entry name" value="Glutaredoxin"/>
    <property type="match status" value="1"/>
</dbReference>
<name>A0ABW0NSL7_9MICO</name>
<evidence type="ECO:0000259" key="1">
    <source>
        <dbReference type="Pfam" id="PF00462"/>
    </source>
</evidence>
<sequence>MTLDIPQFEKVTLFGTATCADCLRSRAELSRLGVEYDDIDIAADGDAAELAQAISGRTSTPVIVFPDGEHLVEPSNDELGAKLRSLAIV</sequence>
<reference evidence="3" key="1">
    <citation type="journal article" date="2019" name="Int. J. Syst. Evol. Microbiol.">
        <title>The Global Catalogue of Microorganisms (GCM) 10K type strain sequencing project: providing services to taxonomists for standard genome sequencing and annotation.</title>
        <authorList>
            <consortium name="The Broad Institute Genomics Platform"/>
            <consortium name="The Broad Institute Genome Sequencing Center for Infectious Disease"/>
            <person name="Wu L."/>
            <person name="Ma J."/>
        </authorList>
    </citation>
    <scope>NUCLEOTIDE SEQUENCE [LARGE SCALE GENOMIC DNA]</scope>
    <source>
        <strain evidence="3">CGMCC 4.6997</strain>
    </source>
</reference>
<dbReference type="InterPro" id="IPR002109">
    <property type="entry name" value="Glutaredoxin"/>
</dbReference>